<dbReference type="InterPro" id="IPR000905">
    <property type="entry name" value="Gcp-like_dom"/>
</dbReference>
<dbReference type="InterPro" id="IPR043129">
    <property type="entry name" value="ATPase_NBD"/>
</dbReference>
<name>A0ABT0M2Q7_9RHOB</name>
<accession>A0ABT0M2Q7</accession>
<dbReference type="RefSeq" id="WP_249058570.1">
    <property type="nucleotide sequence ID" value="NZ_JALZWP010000009.1"/>
</dbReference>
<dbReference type="PANTHER" id="PTHR11735:SF11">
    <property type="entry name" value="TRNA THREONYLCARBAMOYLADENOSINE BIOSYNTHESIS PROTEIN TSAB"/>
    <property type="match status" value="1"/>
</dbReference>
<evidence type="ECO:0000259" key="1">
    <source>
        <dbReference type="Pfam" id="PF00814"/>
    </source>
</evidence>
<dbReference type="Proteomes" id="UP001202550">
    <property type="component" value="Unassembled WGS sequence"/>
</dbReference>
<evidence type="ECO:0000313" key="3">
    <source>
        <dbReference type="Proteomes" id="UP001202550"/>
    </source>
</evidence>
<proteinExistence type="predicted"/>
<dbReference type="PANTHER" id="PTHR11735">
    <property type="entry name" value="TRNA N6-ADENOSINE THREONYLCARBAMOYLTRANSFERASE"/>
    <property type="match status" value="1"/>
</dbReference>
<gene>
    <name evidence="2" type="primary">tsaB</name>
    <name evidence="2" type="ORF">M3N55_10365</name>
</gene>
<dbReference type="NCBIfam" id="TIGR03725">
    <property type="entry name" value="T6A_YeaZ"/>
    <property type="match status" value="1"/>
</dbReference>
<dbReference type="GO" id="GO:0061711">
    <property type="term" value="F:tRNA N(6)-L-threonylcarbamoyladenine synthase activity"/>
    <property type="evidence" value="ECO:0007669"/>
    <property type="project" value="UniProtKB-EC"/>
</dbReference>
<dbReference type="Pfam" id="PF00814">
    <property type="entry name" value="TsaD"/>
    <property type="match status" value="1"/>
</dbReference>
<dbReference type="SUPFAM" id="SSF53067">
    <property type="entry name" value="Actin-like ATPase domain"/>
    <property type="match status" value="1"/>
</dbReference>
<evidence type="ECO:0000313" key="2">
    <source>
        <dbReference type="EMBL" id="MCL1629135.1"/>
    </source>
</evidence>
<reference evidence="2 3" key="1">
    <citation type="submission" date="2022-05" db="EMBL/GenBank/DDBJ databases">
        <title>Seasonal and diel survey of microbial diversity of the Tyrrhenian coast.</title>
        <authorList>
            <person name="Gattoni G."/>
            <person name="Corral P."/>
        </authorList>
    </citation>
    <scope>NUCLEOTIDE SEQUENCE [LARGE SCALE GENOMIC DNA]</scope>
    <source>
        <strain evidence="2 3">V10</strain>
    </source>
</reference>
<comment type="caution">
    <text evidence="2">The sequence shown here is derived from an EMBL/GenBank/DDBJ whole genome shotgun (WGS) entry which is preliminary data.</text>
</comment>
<dbReference type="InterPro" id="IPR022496">
    <property type="entry name" value="T6A_TsaB"/>
</dbReference>
<dbReference type="EMBL" id="JALZWP010000009">
    <property type="protein sequence ID" value="MCL1629135.1"/>
    <property type="molecule type" value="Genomic_DNA"/>
</dbReference>
<protein>
    <submittedName>
        <fullName evidence="2">tRNA (Adenosine(37)-N6)-threonylcarbamoyltransferase complex dimerization subunit type 1 TsaB</fullName>
        <ecNumber evidence="2">2.3.1.234</ecNumber>
    </submittedName>
</protein>
<dbReference type="Gene3D" id="3.30.420.40">
    <property type="match status" value="2"/>
</dbReference>
<keyword evidence="3" id="KW-1185">Reference proteome</keyword>
<feature type="domain" description="Gcp-like" evidence="1">
    <location>
        <begin position="34"/>
        <end position="126"/>
    </location>
</feature>
<keyword evidence="2" id="KW-0012">Acyltransferase</keyword>
<sequence>MPSDGLVLGFDTSAAHCAAALVSGNRVLAQAQEDMAKGQSERLMPLLEQVLAEGGAQWSDLSGIGVGIGPGNFTGIRISVAAARGLSLGLGVPALGVSVFEARAHGLPRPLYVVEDARRGMVYVQEFGVMAKAPLLLDLSDIGFAIDAPLVGTAAEMAAERLGLPVLFPAAPVAVAIAQIAASRLGTPHPRPAPLYLRAPDAAPSNDPGPVMLS</sequence>
<dbReference type="CDD" id="cd24032">
    <property type="entry name" value="ASKHA_NBD_TsaB"/>
    <property type="match status" value="1"/>
</dbReference>
<dbReference type="EC" id="2.3.1.234" evidence="2"/>
<organism evidence="2 3">
    <name type="scientific">Roseinatronobacter domitianus</name>
    <dbReference type="NCBI Taxonomy" id="2940293"/>
    <lineage>
        <taxon>Bacteria</taxon>
        <taxon>Pseudomonadati</taxon>
        <taxon>Pseudomonadota</taxon>
        <taxon>Alphaproteobacteria</taxon>
        <taxon>Rhodobacterales</taxon>
        <taxon>Paracoccaceae</taxon>
        <taxon>Roseinatronobacter</taxon>
    </lineage>
</organism>
<keyword evidence="2" id="KW-0808">Transferase</keyword>